<protein>
    <submittedName>
        <fullName evidence="2">Uncharacterized protein</fullName>
    </submittedName>
</protein>
<feature type="non-terminal residue" evidence="2">
    <location>
        <position position="299"/>
    </location>
</feature>
<feature type="transmembrane region" description="Helical" evidence="1">
    <location>
        <begin position="195"/>
        <end position="213"/>
    </location>
</feature>
<evidence type="ECO:0000256" key="1">
    <source>
        <dbReference type="SAM" id="Phobius"/>
    </source>
</evidence>
<keyword evidence="1" id="KW-0472">Membrane</keyword>
<organism evidence="2">
    <name type="scientific">human gut metagenome</name>
    <dbReference type="NCBI Taxonomy" id="408170"/>
    <lineage>
        <taxon>unclassified sequences</taxon>
        <taxon>metagenomes</taxon>
        <taxon>organismal metagenomes</taxon>
    </lineage>
</organism>
<reference evidence="2" key="1">
    <citation type="journal article" date="2013" name="Environ. Microbiol.">
        <title>Microbiota from the distal guts of lean and obese adolescents exhibit partial functional redundancy besides clear differences in community structure.</title>
        <authorList>
            <person name="Ferrer M."/>
            <person name="Ruiz A."/>
            <person name="Lanza F."/>
            <person name="Haange S.B."/>
            <person name="Oberbach A."/>
            <person name="Till H."/>
            <person name="Bargiela R."/>
            <person name="Campoy C."/>
            <person name="Segura M.T."/>
            <person name="Richter M."/>
            <person name="von Bergen M."/>
            <person name="Seifert J."/>
            <person name="Suarez A."/>
        </authorList>
    </citation>
    <scope>NUCLEOTIDE SEQUENCE</scope>
</reference>
<dbReference type="EMBL" id="AJWZ01001718">
    <property type="protein sequence ID" value="EKC72968.1"/>
    <property type="molecule type" value="Genomic_DNA"/>
</dbReference>
<gene>
    <name evidence="2" type="ORF">OBE_02629</name>
</gene>
<dbReference type="AlphaFoldDB" id="K1TT53"/>
<keyword evidence="1" id="KW-1133">Transmembrane helix</keyword>
<feature type="transmembrane region" description="Helical" evidence="1">
    <location>
        <begin position="20"/>
        <end position="40"/>
    </location>
</feature>
<name>K1TT53_9ZZZZ</name>
<comment type="caution">
    <text evidence="2">The sequence shown here is derived from an EMBL/GenBank/DDBJ whole genome shotgun (WGS) entry which is preliminary data.</text>
</comment>
<feature type="transmembrane region" description="Helical" evidence="1">
    <location>
        <begin position="234"/>
        <end position="254"/>
    </location>
</feature>
<proteinExistence type="predicted"/>
<accession>K1TT53</accession>
<sequence>MELFWLEHKKLWRKKIVKICVLLCFVYCVIFGSILSFQWFGFGSSDDYTSAFGNNFDGYTVIKDSQEYALSFGGELTDETLQQIVSDYQQMEADGMEEELEKTDWQIVNSWLGTLYPELRDTSNYKTMISYVDPDKLTGFYERRQQVLDEFLEVSGQVGAEKEFLHQIERKVEKPFHYEWVEGWSTLLGSTVADLGVVMALFLGIVLSSLFAGEWHDNTSALVLTTRNGWGEIALAKILTGLAFTVELFVLLAVSNVISQLFFMGTAGWDMPIQNIKLIAVAPMNMLQAEIYEYAFCTA</sequence>
<keyword evidence="1" id="KW-0812">Transmembrane</keyword>
<evidence type="ECO:0000313" key="2">
    <source>
        <dbReference type="EMBL" id="EKC72968.1"/>
    </source>
</evidence>